<dbReference type="SUPFAM" id="SSF46785">
    <property type="entry name" value="Winged helix' DNA-binding domain"/>
    <property type="match status" value="1"/>
</dbReference>
<name>A0A2V2Z5H0_9BACL</name>
<dbReference type="PROSITE" id="PS51197">
    <property type="entry name" value="HTH_RRF2_2"/>
    <property type="match status" value="1"/>
</dbReference>
<dbReference type="InterPro" id="IPR000944">
    <property type="entry name" value="Tscrpt_reg_Rrf2"/>
</dbReference>
<dbReference type="GO" id="GO:0003677">
    <property type="term" value="F:DNA binding"/>
    <property type="evidence" value="ECO:0007669"/>
    <property type="project" value="UniProtKB-KW"/>
</dbReference>
<comment type="caution">
    <text evidence="1">The sequence shown here is derived from an EMBL/GenBank/DDBJ whole genome shotgun (WGS) entry which is preliminary data.</text>
</comment>
<dbReference type="PANTHER" id="PTHR33221">
    <property type="entry name" value="WINGED HELIX-TURN-HELIX TRANSCRIPTIONAL REGULATOR, RRF2 FAMILY"/>
    <property type="match status" value="1"/>
</dbReference>
<dbReference type="EMBL" id="QGTQ01000004">
    <property type="protein sequence ID" value="PWW05729.1"/>
    <property type="molecule type" value="Genomic_DNA"/>
</dbReference>
<proteinExistence type="predicted"/>
<dbReference type="OrthoDB" id="213028at2"/>
<protein>
    <submittedName>
        <fullName evidence="1">DNA-binding IscR family transcriptional regulator</fullName>
    </submittedName>
</protein>
<organism evidence="1 2">
    <name type="scientific">Paenibacillus cellulosilyticus</name>
    <dbReference type="NCBI Taxonomy" id="375489"/>
    <lineage>
        <taxon>Bacteria</taxon>
        <taxon>Bacillati</taxon>
        <taxon>Bacillota</taxon>
        <taxon>Bacilli</taxon>
        <taxon>Bacillales</taxon>
        <taxon>Paenibacillaceae</taxon>
        <taxon>Paenibacillus</taxon>
    </lineage>
</organism>
<gene>
    <name evidence="1" type="ORF">DFQ01_104291</name>
</gene>
<dbReference type="Gene3D" id="1.10.10.10">
    <property type="entry name" value="Winged helix-like DNA-binding domain superfamily/Winged helix DNA-binding domain"/>
    <property type="match status" value="1"/>
</dbReference>
<dbReference type="Pfam" id="PF02082">
    <property type="entry name" value="Rrf2"/>
    <property type="match status" value="1"/>
</dbReference>
<dbReference type="GO" id="GO:0005829">
    <property type="term" value="C:cytosol"/>
    <property type="evidence" value="ECO:0007669"/>
    <property type="project" value="TreeGrafter"/>
</dbReference>
<dbReference type="AlphaFoldDB" id="A0A2V2Z5H0"/>
<dbReference type="RefSeq" id="WP_110043555.1">
    <property type="nucleotide sequence ID" value="NZ_CP054612.1"/>
</dbReference>
<dbReference type="GO" id="GO:0003700">
    <property type="term" value="F:DNA-binding transcription factor activity"/>
    <property type="evidence" value="ECO:0007669"/>
    <property type="project" value="TreeGrafter"/>
</dbReference>
<keyword evidence="2" id="KW-1185">Reference proteome</keyword>
<dbReference type="InterPro" id="IPR036390">
    <property type="entry name" value="WH_DNA-bd_sf"/>
</dbReference>
<accession>A0A2V2Z5H0</accession>
<sequence>MISSKFSVAIHILSLIDVHDGKITSERIAGSVNTNAVVIRRIMSLLSKAGLIESRPGVTGIKLVRPLSEITLYDVYHAVELPENNVLFTVHQNTNVKCLVGRNIQHALTQPLLDAQRELEQSLAKTSVADITGTIVSQG</sequence>
<reference evidence="1 2" key="1">
    <citation type="submission" date="2018-05" db="EMBL/GenBank/DDBJ databases">
        <title>Genomic Encyclopedia of Type Strains, Phase III (KMG-III): the genomes of soil and plant-associated and newly described type strains.</title>
        <authorList>
            <person name="Whitman W."/>
        </authorList>
    </citation>
    <scope>NUCLEOTIDE SEQUENCE [LARGE SCALE GENOMIC DNA]</scope>
    <source>
        <strain evidence="1 2">CECT 5696</strain>
    </source>
</reference>
<keyword evidence="1" id="KW-0238">DNA-binding</keyword>
<dbReference type="PANTHER" id="PTHR33221:SF15">
    <property type="entry name" value="HTH-TYPE TRANSCRIPTIONAL REGULATOR YWGB-RELATED"/>
    <property type="match status" value="1"/>
</dbReference>
<dbReference type="InterPro" id="IPR036388">
    <property type="entry name" value="WH-like_DNA-bd_sf"/>
</dbReference>
<dbReference type="Proteomes" id="UP000246635">
    <property type="component" value="Unassembled WGS sequence"/>
</dbReference>
<evidence type="ECO:0000313" key="1">
    <source>
        <dbReference type="EMBL" id="PWW05729.1"/>
    </source>
</evidence>
<evidence type="ECO:0000313" key="2">
    <source>
        <dbReference type="Proteomes" id="UP000246635"/>
    </source>
</evidence>